<proteinExistence type="predicted"/>
<dbReference type="EMBL" id="KL142400">
    <property type="protein sequence ID" value="KDR69749.1"/>
    <property type="molecule type" value="Genomic_DNA"/>
</dbReference>
<evidence type="ECO:0000313" key="2">
    <source>
        <dbReference type="EMBL" id="KDR69749.1"/>
    </source>
</evidence>
<evidence type="ECO:0000256" key="1">
    <source>
        <dbReference type="SAM" id="MobiDB-lite"/>
    </source>
</evidence>
<dbReference type="Proteomes" id="UP000027222">
    <property type="component" value="Unassembled WGS sequence"/>
</dbReference>
<protein>
    <recommendedName>
        <fullName evidence="4">F-box domain-containing protein</fullName>
    </recommendedName>
</protein>
<feature type="region of interest" description="Disordered" evidence="1">
    <location>
        <begin position="29"/>
        <end position="56"/>
    </location>
</feature>
<evidence type="ECO:0000313" key="3">
    <source>
        <dbReference type="Proteomes" id="UP000027222"/>
    </source>
</evidence>
<dbReference type="HOGENOM" id="CLU_023633_0_0_1"/>
<gene>
    <name evidence="2" type="ORF">GALMADRAFT_230433</name>
</gene>
<dbReference type="OrthoDB" id="3266451at2759"/>
<reference evidence="3" key="1">
    <citation type="journal article" date="2014" name="Proc. Natl. Acad. Sci. U.S.A.">
        <title>Extensive sampling of basidiomycete genomes demonstrates inadequacy of the white-rot/brown-rot paradigm for wood decay fungi.</title>
        <authorList>
            <person name="Riley R."/>
            <person name="Salamov A.A."/>
            <person name="Brown D.W."/>
            <person name="Nagy L.G."/>
            <person name="Floudas D."/>
            <person name="Held B.W."/>
            <person name="Levasseur A."/>
            <person name="Lombard V."/>
            <person name="Morin E."/>
            <person name="Otillar R."/>
            <person name="Lindquist E.A."/>
            <person name="Sun H."/>
            <person name="LaButti K.M."/>
            <person name="Schmutz J."/>
            <person name="Jabbour D."/>
            <person name="Luo H."/>
            <person name="Baker S.E."/>
            <person name="Pisabarro A.G."/>
            <person name="Walton J.D."/>
            <person name="Blanchette R.A."/>
            <person name="Henrissat B."/>
            <person name="Martin F."/>
            <person name="Cullen D."/>
            <person name="Hibbett D.S."/>
            <person name="Grigoriev I.V."/>
        </authorList>
    </citation>
    <scope>NUCLEOTIDE SEQUENCE [LARGE SCALE GENOMIC DNA]</scope>
    <source>
        <strain evidence="3">CBS 339.88</strain>
    </source>
</reference>
<feature type="compositionally biased region" description="Basic residues" evidence="1">
    <location>
        <begin position="38"/>
        <end position="56"/>
    </location>
</feature>
<name>A0A067SPW8_GALM3</name>
<sequence length="723" mass="82925">MLPYRVQAIWWNVANFWYLTEATIRRVTTSTTSNLSQKARKSKRKAKAMKRKAFQRSRHGLYSSFPGISKVKLPEPPVPHLLRSNIPPTEQETTLIREAISMAEAEELRLEEELHKQGHRQHDLTVYKLERASTFIREQKAVLSLIRKIPPEILQDIFIYTVSPTSGGHDYGWLYANDLPWGLSQVSNLWRTTALSMSVLWSRIPTINLGEEYTKRERYQEFLNEILRRSHTIPIEVHLYGPLFFSDDTHPAIDILLPHSSRWRKCKLEMQCASLVALEGIKGHLDSLQVLLIRSYDSRSFMDSDVVVSAFKDAPHLRSVRLSGTYASYFALPLLQLTDYTEEDCHINQMNDLIDPSLPSPIQNLAILDFRQFGFARSLITLPLLVVLKARFNFGIDHQSLLEFLILPTLEELSVSSNTGPLIPSVSSMISRTGRPSLLNKLFLRSQVPDEGGELMLLLDKTPLISHLNVSLPPTEDLLSLVPVKGGQVVAPGLQICEFFVDGPLLDDTISHLNLLASSRCEPSDRSSDQLPLPGELQRLRTIYLHFSVEYPGVCEPQQRKFQNWVATENALSLIELRKLLIQYIPELYFGRRRHTKKILDFKRKDEASHILACIENLDVAHAEEIYHSGIHRTLQRLSYWFMEKNSRYKLSQTSKRILRKWNPLFVDSLKDFHWAMKDGASLMYLSEANSLRSMENPTNFVFDVEDCAIPPSDLPWPLFGCI</sequence>
<keyword evidence="3" id="KW-1185">Reference proteome</keyword>
<organism evidence="2 3">
    <name type="scientific">Galerina marginata (strain CBS 339.88)</name>
    <dbReference type="NCBI Taxonomy" id="685588"/>
    <lineage>
        <taxon>Eukaryota</taxon>
        <taxon>Fungi</taxon>
        <taxon>Dikarya</taxon>
        <taxon>Basidiomycota</taxon>
        <taxon>Agaricomycotina</taxon>
        <taxon>Agaricomycetes</taxon>
        <taxon>Agaricomycetidae</taxon>
        <taxon>Agaricales</taxon>
        <taxon>Agaricineae</taxon>
        <taxon>Strophariaceae</taxon>
        <taxon>Galerina</taxon>
    </lineage>
</organism>
<accession>A0A067SPW8</accession>
<evidence type="ECO:0008006" key="4">
    <source>
        <dbReference type="Google" id="ProtNLM"/>
    </source>
</evidence>
<dbReference type="STRING" id="685588.A0A067SPW8"/>
<dbReference type="AlphaFoldDB" id="A0A067SPW8"/>